<dbReference type="Gene3D" id="1.10.510.10">
    <property type="entry name" value="Transferase(Phosphotransferase) domain 1"/>
    <property type="match status" value="1"/>
</dbReference>
<dbReference type="Pfam" id="PF07714">
    <property type="entry name" value="PK_Tyr_Ser-Thr"/>
    <property type="match status" value="1"/>
</dbReference>
<dbReference type="EMBL" id="RWJN01000311">
    <property type="protein sequence ID" value="TCD63263.1"/>
    <property type="molecule type" value="Genomic_DNA"/>
</dbReference>
<feature type="coiled-coil region" evidence="1">
    <location>
        <begin position="57"/>
        <end position="117"/>
    </location>
</feature>
<dbReference type="GO" id="GO:0004674">
    <property type="term" value="F:protein serine/threonine kinase activity"/>
    <property type="evidence" value="ECO:0007669"/>
    <property type="project" value="TreeGrafter"/>
</dbReference>
<dbReference type="InterPro" id="IPR001245">
    <property type="entry name" value="Ser-Thr/Tyr_kinase_cat_dom"/>
</dbReference>
<dbReference type="SMART" id="SM00219">
    <property type="entry name" value="TyrKc"/>
    <property type="match status" value="1"/>
</dbReference>
<dbReference type="InterPro" id="IPR051681">
    <property type="entry name" value="Ser/Thr_Kinases-Pseudokinases"/>
</dbReference>
<accession>A0A4R0R9I7</accession>
<feature type="domain" description="Protein kinase" evidence="2">
    <location>
        <begin position="310"/>
        <end position="596"/>
    </location>
</feature>
<comment type="caution">
    <text evidence="3">The sequence shown here is derived from an EMBL/GenBank/DDBJ whole genome shotgun (WGS) entry which is preliminary data.</text>
</comment>
<dbReference type="PROSITE" id="PS00109">
    <property type="entry name" value="PROTEIN_KINASE_TYR"/>
    <property type="match status" value="1"/>
</dbReference>
<proteinExistence type="predicted"/>
<dbReference type="InterPro" id="IPR011009">
    <property type="entry name" value="Kinase-like_dom_sf"/>
</dbReference>
<dbReference type="SUPFAM" id="SSF56112">
    <property type="entry name" value="Protein kinase-like (PK-like)"/>
    <property type="match status" value="1"/>
</dbReference>
<evidence type="ECO:0000259" key="2">
    <source>
        <dbReference type="PROSITE" id="PS50011"/>
    </source>
</evidence>
<gene>
    <name evidence="3" type="ORF">EIP91_005784</name>
</gene>
<dbReference type="GO" id="GO:0005524">
    <property type="term" value="F:ATP binding"/>
    <property type="evidence" value="ECO:0007669"/>
    <property type="project" value="InterPro"/>
</dbReference>
<reference evidence="3 4" key="1">
    <citation type="submission" date="2018-11" db="EMBL/GenBank/DDBJ databases">
        <title>Genome assembly of Steccherinum ochraceum LE-BIN_3174, the white-rot fungus of the Steccherinaceae family (The Residual Polyporoid clade, Polyporales, Basidiomycota).</title>
        <authorList>
            <person name="Fedorova T.V."/>
            <person name="Glazunova O.A."/>
            <person name="Landesman E.O."/>
            <person name="Moiseenko K.V."/>
            <person name="Psurtseva N.V."/>
            <person name="Savinova O.S."/>
            <person name="Shakhova N.V."/>
            <person name="Tyazhelova T.V."/>
            <person name="Vasina D.V."/>
        </authorList>
    </citation>
    <scope>NUCLEOTIDE SEQUENCE [LARGE SCALE GENOMIC DNA]</scope>
    <source>
        <strain evidence="3 4">LE-BIN_3174</strain>
    </source>
</reference>
<evidence type="ECO:0000313" key="4">
    <source>
        <dbReference type="Proteomes" id="UP000292702"/>
    </source>
</evidence>
<dbReference type="STRING" id="92696.A0A4R0R9I7"/>
<evidence type="ECO:0000256" key="1">
    <source>
        <dbReference type="SAM" id="Coils"/>
    </source>
</evidence>
<dbReference type="PROSITE" id="PS50011">
    <property type="entry name" value="PROTEIN_KINASE_DOM"/>
    <property type="match status" value="1"/>
</dbReference>
<dbReference type="InterPro" id="IPR000719">
    <property type="entry name" value="Prot_kinase_dom"/>
</dbReference>
<dbReference type="AlphaFoldDB" id="A0A4R0R9I7"/>
<dbReference type="OrthoDB" id="1668230at2759"/>
<sequence>MGRSTDATAVNPHPRGNWLSSLRSALKVFDLLGAKGESSSGQVPQLTRIPNRPHDLVDEALRASEFLENQISAAQDEHWSRTNSGFSSGLIHHGSLASELKHKLEDLQCQAQELAQTFHQRNGDLGLTESIRKGMSFMCHVWAKMRNMLQMVSMKLGSLTLHSMNKDKRACLFEQTFRSLDEITLQVKGSRVTVTIMLDVKRAEDELRKDPSGPPSNQDVIYISQRFAPLYTSIRNILSKSVLVRSDVELKEVHRLLLGCLQRAMDHAHTTPGMSVQEQVHRKILRVLLRWVRHFKELPPSYLLPGVKWEPLGFPVDSGAFGDVHKGTYKGQDVALKVIRFNGFPPSPDEMLNSTTWSSLLGEIVMSKQVDHPNIQPLLGIVEFTTASIRRLALVTRWETLGNVSKAGVTLGFDNLQRLRPKWVRQIAAGLAALHAHGITHRDVRGANVLIDNNFNAHLTDFGLAKLVDANTWTNGPDVGAVPLAWIAPEVADCDHPTHTTESDVFSFARLCVEIYSGQNPFGNLSRIQICFYLRQNKPPPRPKRTQRDSKAKYAWADPEDMPEALWRLFLRCWASEPDRRPTMESVAKEIDAMHL</sequence>
<name>A0A4R0R9I7_9APHY</name>
<keyword evidence="1" id="KW-0175">Coiled coil</keyword>
<evidence type="ECO:0000313" key="3">
    <source>
        <dbReference type="EMBL" id="TCD63263.1"/>
    </source>
</evidence>
<organism evidence="3 4">
    <name type="scientific">Steccherinum ochraceum</name>
    <dbReference type="NCBI Taxonomy" id="92696"/>
    <lineage>
        <taxon>Eukaryota</taxon>
        <taxon>Fungi</taxon>
        <taxon>Dikarya</taxon>
        <taxon>Basidiomycota</taxon>
        <taxon>Agaricomycotina</taxon>
        <taxon>Agaricomycetes</taxon>
        <taxon>Polyporales</taxon>
        <taxon>Steccherinaceae</taxon>
        <taxon>Steccherinum</taxon>
    </lineage>
</organism>
<dbReference type="Gene3D" id="3.30.200.20">
    <property type="entry name" value="Phosphorylase Kinase, domain 1"/>
    <property type="match status" value="1"/>
</dbReference>
<dbReference type="PANTHER" id="PTHR44329:SF214">
    <property type="entry name" value="PROTEIN KINASE DOMAIN-CONTAINING PROTEIN"/>
    <property type="match status" value="1"/>
</dbReference>
<dbReference type="InterPro" id="IPR008266">
    <property type="entry name" value="Tyr_kinase_AS"/>
</dbReference>
<protein>
    <recommendedName>
        <fullName evidence="2">Protein kinase domain-containing protein</fullName>
    </recommendedName>
</protein>
<dbReference type="InterPro" id="IPR020635">
    <property type="entry name" value="Tyr_kinase_cat_dom"/>
</dbReference>
<dbReference type="Proteomes" id="UP000292702">
    <property type="component" value="Unassembled WGS sequence"/>
</dbReference>
<dbReference type="PANTHER" id="PTHR44329">
    <property type="entry name" value="SERINE/THREONINE-PROTEIN KINASE TNNI3K-RELATED"/>
    <property type="match status" value="1"/>
</dbReference>
<keyword evidence="4" id="KW-1185">Reference proteome</keyword>
<dbReference type="GO" id="GO:0004713">
    <property type="term" value="F:protein tyrosine kinase activity"/>
    <property type="evidence" value="ECO:0007669"/>
    <property type="project" value="InterPro"/>
</dbReference>